<accession>A0ABW5ZVN0</accession>
<dbReference type="Pfam" id="PF04493">
    <property type="entry name" value="Endonuclease_5"/>
    <property type="match status" value="1"/>
</dbReference>
<protein>
    <submittedName>
        <fullName evidence="1">Endonuclease V</fullName>
    </submittedName>
</protein>
<evidence type="ECO:0000313" key="2">
    <source>
        <dbReference type="Proteomes" id="UP001597548"/>
    </source>
</evidence>
<proteinExistence type="predicted"/>
<dbReference type="EMBL" id="JBHUOS010000010">
    <property type="protein sequence ID" value="MFD2917098.1"/>
    <property type="molecule type" value="Genomic_DNA"/>
</dbReference>
<gene>
    <name evidence="1" type="ORF">ACFS29_15700</name>
</gene>
<dbReference type="Proteomes" id="UP001597548">
    <property type="component" value="Unassembled WGS sequence"/>
</dbReference>
<comment type="caution">
    <text evidence="1">The sequence shown here is derived from an EMBL/GenBank/DDBJ whole genome shotgun (WGS) entry which is preliminary data.</text>
</comment>
<organism evidence="1 2">
    <name type="scientific">Psychroserpens luteus</name>
    <dbReference type="NCBI Taxonomy" id="1434066"/>
    <lineage>
        <taxon>Bacteria</taxon>
        <taxon>Pseudomonadati</taxon>
        <taxon>Bacteroidota</taxon>
        <taxon>Flavobacteriia</taxon>
        <taxon>Flavobacteriales</taxon>
        <taxon>Flavobacteriaceae</taxon>
        <taxon>Psychroserpens</taxon>
    </lineage>
</organism>
<dbReference type="RefSeq" id="WP_194506059.1">
    <property type="nucleotide sequence ID" value="NZ_JADILU010000001.1"/>
</dbReference>
<keyword evidence="1" id="KW-0255">Endonuclease</keyword>
<keyword evidence="1" id="KW-0540">Nuclease</keyword>
<dbReference type="GO" id="GO:0004519">
    <property type="term" value="F:endonuclease activity"/>
    <property type="evidence" value="ECO:0007669"/>
    <property type="project" value="UniProtKB-KW"/>
</dbReference>
<keyword evidence="2" id="KW-1185">Reference proteome</keyword>
<sequence length="167" mass="18715">MYLALDVHYKTNYAKSVGVTFLTKDDEVPQDIIIETLKDIEPYQPGEFYKRELPCLLQVIAKVDLNSIDAIIVDGHVYIDNAGNYGLGGYLYQALDDKIPIIGVAKRTFHANKDTVIEVLRGTSNNPLHVSSIGIDLNTAAQFIKEMHGDHRHPTLLKTLDTFTKTE</sequence>
<keyword evidence="1" id="KW-0378">Hydrolase</keyword>
<reference evidence="2" key="1">
    <citation type="journal article" date="2019" name="Int. J. Syst. Evol. Microbiol.">
        <title>The Global Catalogue of Microorganisms (GCM) 10K type strain sequencing project: providing services to taxonomists for standard genome sequencing and annotation.</title>
        <authorList>
            <consortium name="The Broad Institute Genomics Platform"/>
            <consortium name="The Broad Institute Genome Sequencing Center for Infectious Disease"/>
            <person name="Wu L."/>
            <person name="Ma J."/>
        </authorList>
    </citation>
    <scope>NUCLEOTIDE SEQUENCE [LARGE SCALE GENOMIC DNA]</scope>
    <source>
        <strain evidence="2">KCTC 32514</strain>
    </source>
</reference>
<dbReference type="Gene3D" id="3.30.2170.10">
    <property type="entry name" value="archaeoglobus fulgidus dsm 4304 superfamily"/>
    <property type="match status" value="1"/>
</dbReference>
<evidence type="ECO:0000313" key="1">
    <source>
        <dbReference type="EMBL" id="MFD2917098.1"/>
    </source>
</evidence>
<name>A0ABW5ZVN0_9FLAO</name>
<dbReference type="InterPro" id="IPR007581">
    <property type="entry name" value="Endonuclease-V"/>
</dbReference>